<protein>
    <submittedName>
        <fullName evidence="1">Uncharacterized protein</fullName>
    </submittedName>
</protein>
<gene>
    <name evidence="1" type="ORF">HOP52_17865</name>
</gene>
<dbReference type="RefSeq" id="WP_238978820.1">
    <property type="nucleotide sequence ID" value="NZ_JABFUC010000018.1"/>
</dbReference>
<name>A0ABS9PCW4_9GAMM</name>
<evidence type="ECO:0000313" key="1">
    <source>
        <dbReference type="EMBL" id="MCG6659620.1"/>
    </source>
</evidence>
<dbReference type="Proteomes" id="UP000814385">
    <property type="component" value="Unassembled WGS sequence"/>
</dbReference>
<keyword evidence="2" id="KW-1185">Reference proteome</keyword>
<accession>A0ABS9PCW4</accession>
<reference evidence="1 2" key="1">
    <citation type="submission" date="2020-05" db="EMBL/GenBank/DDBJ databases">
        <title>Comparative genomic analysis of denitrifying bacteria from Halomonas genus.</title>
        <authorList>
            <person name="Wang L."/>
            <person name="Shao Z."/>
        </authorList>
    </citation>
    <scope>NUCLEOTIDE SEQUENCE [LARGE SCALE GENOMIC DNA]</scope>
    <source>
        <strain evidence="1 2">A4</strain>
    </source>
</reference>
<sequence length="335" mass="38706">MEESKKKYLSEYAVNLCSARWLLTSSSQFMSGGTMGPQEQGVANNCHIYVIGKTPAISYCKDSFRYENGILSGKVIYRIEGVLREKAFSFEFPLMDGATEVRLSSYPHREVVTLDERKNEIRYLPASVVCMGTGWHLGNSELSDIEVLYVGQAFGDGTRTAFDRLKSHSTLQKILAQAQYESPDYEVQILTFEYAPYRIISQMDGRARNVISDYRDMDRFRGIINNHLSEREQICLVEAGLIRYFQPRYNEIYKDNFPSDKHKILESCYDLDFSGLIVEINTDELRYRLFSPTIKPNHHHICQVDLLDPEKRWGFFHFGRGDGSFFKTPDVIVRK</sequence>
<comment type="caution">
    <text evidence="1">The sequence shown here is derived from an EMBL/GenBank/DDBJ whole genome shotgun (WGS) entry which is preliminary data.</text>
</comment>
<organism evidence="1 2">
    <name type="scientific">Billgrantia campisalis</name>
    <dbReference type="NCBI Taxonomy" id="74661"/>
    <lineage>
        <taxon>Bacteria</taxon>
        <taxon>Pseudomonadati</taxon>
        <taxon>Pseudomonadota</taxon>
        <taxon>Gammaproteobacteria</taxon>
        <taxon>Oceanospirillales</taxon>
        <taxon>Halomonadaceae</taxon>
        <taxon>Billgrantia</taxon>
    </lineage>
</organism>
<proteinExistence type="predicted"/>
<evidence type="ECO:0000313" key="2">
    <source>
        <dbReference type="Proteomes" id="UP000814385"/>
    </source>
</evidence>
<dbReference type="EMBL" id="JABFUC010000018">
    <property type="protein sequence ID" value="MCG6659620.1"/>
    <property type="molecule type" value="Genomic_DNA"/>
</dbReference>